<dbReference type="Proteomes" id="UP001597042">
    <property type="component" value="Unassembled WGS sequence"/>
</dbReference>
<feature type="domain" description="AraC effector-binding" evidence="1">
    <location>
        <begin position="18"/>
        <end position="199"/>
    </location>
</feature>
<reference evidence="3" key="1">
    <citation type="journal article" date="2019" name="Int. J. Syst. Evol. Microbiol.">
        <title>The Global Catalogue of Microorganisms (GCM) 10K type strain sequencing project: providing services to taxonomists for standard genome sequencing and annotation.</title>
        <authorList>
            <consortium name="The Broad Institute Genomics Platform"/>
            <consortium name="The Broad Institute Genome Sequencing Center for Infectious Disease"/>
            <person name="Wu L."/>
            <person name="Ma J."/>
        </authorList>
    </citation>
    <scope>NUCLEOTIDE SEQUENCE [LARGE SCALE GENOMIC DNA]</scope>
    <source>
        <strain evidence="3">CCUG 50754</strain>
    </source>
</reference>
<dbReference type="InterPro" id="IPR029442">
    <property type="entry name" value="GyrI-like"/>
</dbReference>
<gene>
    <name evidence="2" type="ORF">ACFQZV_07220</name>
</gene>
<dbReference type="EMBL" id="JBHTIM010000001">
    <property type="protein sequence ID" value="MFD0781089.1"/>
    <property type="molecule type" value="Genomic_DNA"/>
</dbReference>
<protein>
    <submittedName>
        <fullName evidence="2">GyrI-like domain-containing protein</fullName>
    </submittedName>
</protein>
<keyword evidence="3" id="KW-1185">Reference proteome</keyword>
<comment type="caution">
    <text evidence="2">The sequence shown here is derived from an EMBL/GenBank/DDBJ whole genome shotgun (WGS) entry which is preliminary data.</text>
</comment>
<evidence type="ECO:0000259" key="1">
    <source>
        <dbReference type="SMART" id="SM00871"/>
    </source>
</evidence>
<evidence type="ECO:0000313" key="2">
    <source>
        <dbReference type="EMBL" id="MFD0781089.1"/>
    </source>
</evidence>
<dbReference type="InterPro" id="IPR010499">
    <property type="entry name" value="AraC_E-bd"/>
</dbReference>
<name>A0ABW2ZR20_9MICO</name>
<dbReference type="RefSeq" id="WP_378750252.1">
    <property type="nucleotide sequence ID" value="NZ_JBHSSV010000002.1"/>
</dbReference>
<proteinExistence type="predicted"/>
<dbReference type="Pfam" id="PF06445">
    <property type="entry name" value="GyrI-like"/>
    <property type="match status" value="1"/>
</dbReference>
<dbReference type="SUPFAM" id="SSF55136">
    <property type="entry name" value="Probable bacterial effector-binding domain"/>
    <property type="match status" value="1"/>
</dbReference>
<accession>A0ABW2ZR20</accession>
<sequence>MTIDLKKDLKDLYAPPAYDFVEVDVPDMTYLAVDGRGDPNASAAYAEAVEALFTTAYAIRAQSKARGTMFVVGPLEGLWSSADPGSFVTRDKGAWEWTMLIPIPDAVDPEDVAAGLAAARKKKPRLPPVEVRVLSEGRCLQILHVGSYDDEAPTLQRLHDELMPAKGVTFNGPHHEIYLADPRRTAPEKLRTVLRQPITPR</sequence>
<organism evidence="2 3">
    <name type="scientific">Microbacterium koreense</name>
    <dbReference type="NCBI Taxonomy" id="323761"/>
    <lineage>
        <taxon>Bacteria</taxon>
        <taxon>Bacillati</taxon>
        <taxon>Actinomycetota</taxon>
        <taxon>Actinomycetes</taxon>
        <taxon>Micrococcales</taxon>
        <taxon>Microbacteriaceae</taxon>
        <taxon>Microbacterium</taxon>
    </lineage>
</organism>
<dbReference type="SMART" id="SM00871">
    <property type="entry name" value="AraC_E_bind"/>
    <property type="match status" value="1"/>
</dbReference>
<dbReference type="InterPro" id="IPR011256">
    <property type="entry name" value="Reg_factor_effector_dom_sf"/>
</dbReference>
<dbReference type="Gene3D" id="3.20.80.10">
    <property type="entry name" value="Regulatory factor, effector binding domain"/>
    <property type="match status" value="1"/>
</dbReference>
<evidence type="ECO:0000313" key="3">
    <source>
        <dbReference type="Proteomes" id="UP001597042"/>
    </source>
</evidence>